<dbReference type="InterPro" id="IPR040285">
    <property type="entry name" value="ProX/PRXD1"/>
</dbReference>
<dbReference type="InterPro" id="IPR036754">
    <property type="entry name" value="YbaK/aa-tRNA-synt-asso_dom_sf"/>
</dbReference>
<dbReference type="GO" id="GO:0002161">
    <property type="term" value="F:aminoacyl-tRNA deacylase activity"/>
    <property type="evidence" value="ECO:0007669"/>
    <property type="project" value="InterPro"/>
</dbReference>
<dbReference type="Pfam" id="PF04073">
    <property type="entry name" value="tRNA_edit"/>
    <property type="match status" value="1"/>
</dbReference>
<evidence type="ECO:0000256" key="1">
    <source>
        <dbReference type="ARBA" id="ARBA00010201"/>
    </source>
</evidence>
<dbReference type="Proteomes" id="UP000230069">
    <property type="component" value="Unassembled WGS sequence"/>
</dbReference>
<reference evidence="3 4" key="1">
    <citation type="submission" date="2017-09" db="EMBL/GenBank/DDBJ databases">
        <title>WGS assembly of Aquilegia coerulea Goldsmith.</title>
        <authorList>
            <person name="Hodges S."/>
            <person name="Kramer E."/>
            <person name="Nordborg M."/>
            <person name="Tomkins J."/>
            <person name="Borevitz J."/>
            <person name="Derieg N."/>
            <person name="Yan J."/>
            <person name="Mihaltcheva S."/>
            <person name="Hayes R.D."/>
            <person name="Rokhsar D."/>
        </authorList>
    </citation>
    <scope>NUCLEOTIDE SEQUENCE [LARGE SCALE GENOMIC DNA]</scope>
    <source>
        <strain evidence="4">cv. Goldsmith</strain>
    </source>
</reference>
<protein>
    <recommendedName>
        <fullName evidence="2">YbaK/aminoacyl-tRNA synthetase-associated domain-containing protein</fullName>
    </recommendedName>
</protein>
<feature type="domain" description="YbaK/aminoacyl-tRNA synthetase-associated" evidence="2">
    <location>
        <begin position="24"/>
        <end position="151"/>
    </location>
</feature>
<dbReference type="OrthoDB" id="424586at2759"/>
<name>A0A2G5DV01_AQUCA</name>
<sequence length="330" mass="36064">MGYSKDQLLARLKELEIDFARYDHPVVLTVEAQEKYIGHLKGGISKNLFLKDKKHRFYVISALSGTTVDLKVLSQRLGLGKGGLRMAPEEALHEILQVPLGCVTPFALINDSARNVALLLDQGFKAQECCFFHPLSNDITISLKDHDLDKFLNSIGKDPSYVNFEADVAVGKDQPPDLASLVPSAAIALPDPPENALSSKATSENQVDLIKKQDATIGKVVKQSKQAQSVKEKPLASQQPSHSCMNIENFVDQIISKTSSLVLSGITSETIEQHGEKLGGVVSDNIKKKLNADLVSLAMMLKNTAYSEGFKTGTQTKYEYGPLLNTRCLP</sequence>
<proteinExistence type="inferred from homology"/>
<dbReference type="Gene3D" id="3.90.960.10">
    <property type="entry name" value="YbaK/aminoacyl-tRNA synthetase-associated domain"/>
    <property type="match status" value="1"/>
</dbReference>
<keyword evidence="4" id="KW-1185">Reference proteome</keyword>
<accession>A0A2G5DV01</accession>
<dbReference type="AlphaFoldDB" id="A0A2G5DV01"/>
<dbReference type="FunFam" id="3.90.960.10:FF:000005">
    <property type="entry name" value="Putative prolyl-tRNA synthetase"/>
    <property type="match status" value="1"/>
</dbReference>
<dbReference type="EMBL" id="KZ305031">
    <property type="protein sequence ID" value="PIA47332.1"/>
    <property type="molecule type" value="Genomic_DNA"/>
</dbReference>
<dbReference type="PANTHER" id="PTHR31423">
    <property type="entry name" value="YBAK DOMAIN-CONTAINING PROTEIN"/>
    <property type="match status" value="1"/>
</dbReference>
<dbReference type="SUPFAM" id="SSF55826">
    <property type="entry name" value="YbaK/ProRS associated domain"/>
    <property type="match status" value="1"/>
</dbReference>
<dbReference type="InParanoid" id="A0A2G5DV01"/>
<dbReference type="CDD" id="cd04335">
    <property type="entry name" value="PrdX_deacylase"/>
    <property type="match status" value="1"/>
</dbReference>
<dbReference type="InterPro" id="IPR007214">
    <property type="entry name" value="YbaK/aa-tRNA-synth-assoc-dom"/>
</dbReference>
<evidence type="ECO:0000313" key="4">
    <source>
        <dbReference type="Proteomes" id="UP000230069"/>
    </source>
</evidence>
<organism evidence="3 4">
    <name type="scientific">Aquilegia coerulea</name>
    <name type="common">Rocky mountain columbine</name>
    <dbReference type="NCBI Taxonomy" id="218851"/>
    <lineage>
        <taxon>Eukaryota</taxon>
        <taxon>Viridiplantae</taxon>
        <taxon>Streptophyta</taxon>
        <taxon>Embryophyta</taxon>
        <taxon>Tracheophyta</taxon>
        <taxon>Spermatophyta</taxon>
        <taxon>Magnoliopsida</taxon>
        <taxon>Ranunculales</taxon>
        <taxon>Ranunculaceae</taxon>
        <taxon>Thalictroideae</taxon>
        <taxon>Aquilegia</taxon>
    </lineage>
</organism>
<dbReference type="FunCoup" id="A0A2G5DV01">
    <property type="interactions" value="2068"/>
</dbReference>
<evidence type="ECO:0000259" key="2">
    <source>
        <dbReference type="Pfam" id="PF04073"/>
    </source>
</evidence>
<gene>
    <name evidence="3" type="ORF">AQUCO_01400179v1</name>
</gene>
<evidence type="ECO:0000313" key="3">
    <source>
        <dbReference type="EMBL" id="PIA47332.1"/>
    </source>
</evidence>
<dbReference type="PANTHER" id="PTHR31423:SF3">
    <property type="entry name" value="PROLYL-TRNA SYNTHETASE ASSOCIATED DOMAIN-CONTAINING PROTEIN 1-RELATED"/>
    <property type="match status" value="1"/>
</dbReference>
<comment type="similarity">
    <text evidence="1">Belongs to the PRORSD1 family.</text>
</comment>